<name>A0A8S5VB75_9CAUD</name>
<dbReference type="EMBL" id="BK016237">
    <property type="protein sequence ID" value="DAG04017.1"/>
    <property type="molecule type" value="Genomic_DNA"/>
</dbReference>
<organism evidence="1">
    <name type="scientific">Myoviridae sp. ctbEa13</name>
    <dbReference type="NCBI Taxonomy" id="2825136"/>
    <lineage>
        <taxon>Viruses</taxon>
        <taxon>Duplodnaviria</taxon>
        <taxon>Heunggongvirae</taxon>
        <taxon>Uroviricota</taxon>
        <taxon>Caudoviricetes</taxon>
    </lineage>
</organism>
<evidence type="ECO:0000313" key="1">
    <source>
        <dbReference type="EMBL" id="DAG04017.1"/>
    </source>
</evidence>
<accession>A0A8S5VB75</accession>
<sequence>MDSWMRVLEVRLKSKYGKQELVFGNKWKEDKVDLNIVVSGHKYMSTLKDSCTIRISNMTYTQMLQIINGKFYDVEVIAGYRNGNQTIFFKGGVLYISNSLDDTKTNTVYILCASELVAKYGQSRINLTLNSGINMYSAIEYVLKASGVRDSNISQQFKRKYLTQTTVVENTSAEWLNKLIESNSTYIANSDSSTGGSVSLFDASKGNGRIIYLKKENIALIGGYPQLTDDGLRMTVLPTISFKCGDTIKIDNSLISIPTKTQSEVERNYGYYLDKDGCYMIYEIDFDLRNRDSDFSVNILARSRSLVSNIM</sequence>
<protein>
    <submittedName>
        <fullName evidence="1">Tail protein</fullName>
    </submittedName>
</protein>
<reference evidence="1" key="1">
    <citation type="journal article" date="2021" name="Proc. Natl. Acad. Sci. U.S.A.">
        <title>A Catalog of Tens of Thousands of Viruses from Human Metagenomes Reveals Hidden Associations with Chronic Diseases.</title>
        <authorList>
            <person name="Tisza M.J."/>
            <person name="Buck C.B."/>
        </authorList>
    </citation>
    <scope>NUCLEOTIDE SEQUENCE</scope>
    <source>
        <strain evidence="1">CtbEa13</strain>
    </source>
</reference>
<proteinExistence type="predicted"/>